<evidence type="ECO:0000313" key="2">
    <source>
        <dbReference type="Proteomes" id="UP000295293"/>
    </source>
</evidence>
<accession>A0A4R6YM74</accession>
<evidence type="ECO:0000313" key="1">
    <source>
        <dbReference type="EMBL" id="TDR38437.1"/>
    </source>
</evidence>
<comment type="caution">
    <text evidence="1">The sequence shown here is derived from an EMBL/GenBank/DDBJ whole genome shotgun (WGS) entry which is preliminary data.</text>
</comment>
<organism evidence="1 2">
    <name type="scientific">Tahibacter aquaticus</name>
    <dbReference type="NCBI Taxonomy" id="520092"/>
    <lineage>
        <taxon>Bacteria</taxon>
        <taxon>Pseudomonadati</taxon>
        <taxon>Pseudomonadota</taxon>
        <taxon>Gammaproteobacteria</taxon>
        <taxon>Lysobacterales</taxon>
        <taxon>Rhodanobacteraceae</taxon>
        <taxon>Tahibacter</taxon>
    </lineage>
</organism>
<dbReference type="AlphaFoldDB" id="A0A4R6YM74"/>
<protein>
    <recommendedName>
        <fullName evidence="3">AAA domain-containing protein</fullName>
    </recommendedName>
</protein>
<dbReference type="RefSeq" id="WP_133821527.1">
    <property type="nucleotide sequence ID" value="NZ_SNZH01000021.1"/>
</dbReference>
<dbReference type="EMBL" id="SNZH01000021">
    <property type="protein sequence ID" value="TDR38437.1"/>
    <property type="molecule type" value="Genomic_DNA"/>
</dbReference>
<dbReference type="OrthoDB" id="5937246at2"/>
<dbReference type="Proteomes" id="UP000295293">
    <property type="component" value="Unassembled WGS sequence"/>
</dbReference>
<proteinExistence type="predicted"/>
<sequence length="333" mass="37749">MEPVDAGRHPLLREFRPKVATPAIIALADAIHRALDLQSRGLNLRGFAQYGKSSAISYLRGHAHWLTKRNRSAVIRTIVIPNVTRKSDRTFPQLLLSLLGVRIPGRASPTELGILFANSIVAFCHEAGTRLAILFHDDANRLQPSDYDFLAWADEILATRRYRLFHVFVHQQDVSGLATETIAADYPPHVSARFRLSWMDFFGMRHAADVAYVCNRFDTKSFWPVKSGVSYTQHFTREAFERGFRLQTYASELWEAAAEVRAEGSLDPTWTWSMRSLEATLIVLLTQTAARDPQFTDFTREQLKAAVRESQLVELERQRTDYRTPGASEGSSP</sequence>
<keyword evidence="2" id="KW-1185">Reference proteome</keyword>
<name>A0A4R6YM74_9GAMM</name>
<reference evidence="1 2" key="1">
    <citation type="submission" date="2019-03" db="EMBL/GenBank/DDBJ databases">
        <title>Genomic Encyclopedia of Type Strains, Phase IV (KMG-IV): sequencing the most valuable type-strain genomes for metagenomic binning, comparative biology and taxonomic classification.</title>
        <authorList>
            <person name="Goeker M."/>
        </authorList>
    </citation>
    <scope>NUCLEOTIDE SEQUENCE [LARGE SCALE GENOMIC DNA]</scope>
    <source>
        <strain evidence="1 2">DSM 21667</strain>
    </source>
</reference>
<evidence type="ECO:0008006" key="3">
    <source>
        <dbReference type="Google" id="ProtNLM"/>
    </source>
</evidence>
<gene>
    <name evidence="1" type="ORF">DFR29_121109</name>
</gene>